<evidence type="ECO:0008006" key="5">
    <source>
        <dbReference type="Google" id="ProtNLM"/>
    </source>
</evidence>
<accession>A0A6N4WL58</accession>
<evidence type="ECO:0000256" key="1">
    <source>
        <dbReference type="SAM" id="MobiDB-lite"/>
    </source>
</evidence>
<dbReference type="AlphaFoldDB" id="A0A6N4WL58"/>
<sequence length="473" mass="50193">MASKARLALSRWIARLWPLTVVGIVCGATLGAFALHSSSATPSVSAMIRIDQPIDPNQIMTTNTQASESQQSYISGEVAYLSSPGFRAALQTELAEPTKTTFSVSQDSLSSIVTLSSTAPSVPQAERVINTALKLYGDHVTQQNRERGQAAVDALSAAIDSLRDQLRTAGEAAAAPPEYDESGNPLPRPVVPDMTGVPDRINVLENQRLFISVQMLRSPGVQVVQQPTETPPTGVPRWWLGAIGGGLLGGIAALSFSIIWRKRTDVITSMAAFEGEVASVVWPVVRLHKRGERAKVTKAEAGSARAVYAQLPAARGACFLIVGASADSGTSGMARLLSFAAAEHGLVETVRQRRAEEVLARPLSPRNRHSPTIVIDGGSLTNSSALPQAAATATHIIVVAMIGSDAYRQVRMVIQLARAHGVPVFAVGARRALFGGGRSRESKPIAITEQPQQPPRHAEIPAEEEHSADLESA</sequence>
<feature type="transmembrane region" description="Helical" evidence="2">
    <location>
        <begin position="12"/>
        <end position="35"/>
    </location>
</feature>
<dbReference type="Proteomes" id="UP000467249">
    <property type="component" value="Chromosome"/>
</dbReference>
<keyword evidence="2" id="KW-0472">Membrane</keyword>
<feature type="region of interest" description="Disordered" evidence="1">
    <location>
        <begin position="437"/>
        <end position="473"/>
    </location>
</feature>
<protein>
    <recommendedName>
        <fullName evidence="5">Polysaccharide chain length determinant N-terminal domain-containing protein</fullName>
    </recommendedName>
</protein>
<feature type="compositionally biased region" description="Basic and acidic residues" evidence="1">
    <location>
        <begin position="456"/>
        <end position="473"/>
    </location>
</feature>
<keyword evidence="4" id="KW-1185">Reference proteome</keyword>
<dbReference type="EMBL" id="AP022620">
    <property type="protein sequence ID" value="BBZ79851.1"/>
    <property type="molecule type" value="Genomic_DNA"/>
</dbReference>
<name>A0A6N4WL58_9MYCO</name>
<keyword evidence="2" id="KW-0812">Transmembrane</keyword>
<keyword evidence="2" id="KW-1133">Transmembrane helix</keyword>
<evidence type="ECO:0000256" key="2">
    <source>
        <dbReference type="SAM" id="Phobius"/>
    </source>
</evidence>
<evidence type="ECO:0000313" key="3">
    <source>
        <dbReference type="EMBL" id="BBZ79851.1"/>
    </source>
</evidence>
<organism evidence="3 4">
    <name type="scientific">Mycolicibacterium anyangense</name>
    <dbReference type="NCBI Taxonomy" id="1431246"/>
    <lineage>
        <taxon>Bacteria</taxon>
        <taxon>Bacillati</taxon>
        <taxon>Actinomycetota</taxon>
        <taxon>Actinomycetes</taxon>
        <taxon>Mycobacteriales</taxon>
        <taxon>Mycobacteriaceae</taxon>
        <taxon>Mycolicibacterium</taxon>
    </lineage>
</organism>
<dbReference type="KEGG" id="many:MANY_51880"/>
<gene>
    <name evidence="3" type="ORF">MANY_51880</name>
</gene>
<proteinExistence type="predicted"/>
<feature type="transmembrane region" description="Helical" evidence="2">
    <location>
        <begin position="238"/>
        <end position="260"/>
    </location>
</feature>
<reference evidence="3 4" key="1">
    <citation type="journal article" date="2019" name="Emerg. Microbes Infect.">
        <title>Comprehensive subspecies identification of 175 nontuberculous mycobacteria species based on 7547 genomic profiles.</title>
        <authorList>
            <person name="Matsumoto Y."/>
            <person name="Kinjo T."/>
            <person name="Motooka D."/>
            <person name="Nabeya D."/>
            <person name="Jung N."/>
            <person name="Uechi K."/>
            <person name="Horii T."/>
            <person name="Iida T."/>
            <person name="Fujita J."/>
            <person name="Nakamura S."/>
        </authorList>
    </citation>
    <scope>NUCLEOTIDE SEQUENCE [LARGE SCALE GENOMIC DNA]</scope>
    <source>
        <strain evidence="3 4">JCM 30275</strain>
    </source>
</reference>
<evidence type="ECO:0000313" key="4">
    <source>
        <dbReference type="Proteomes" id="UP000467249"/>
    </source>
</evidence>